<dbReference type="AlphaFoldDB" id="V3ZKF2"/>
<reference evidence="1 2" key="1">
    <citation type="journal article" date="2013" name="Nature">
        <title>Insights into bilaterian evolution from three spiralian genomes.</title>
        <authorList>
            <person name="Simakov O."/>
            <person name="Marletaz F."/>
            <person name="Cho S.J."/>
            <person name="Edsinger-Gonzales E."/>
            <person name="Havlak P."/>
            <person name="Hellsten U."/>
            <person name="Kuo D.H."/>
            <person name="Larsson T."/>
            <person name="Lv J."/>
            <person name="Arendt D."/>
            <person name="Savage R."/>
            <person name="Osoegawa K."/>
            <person name="de Jong P."/>
            <person name="Grimwood J."/>
            <person name="Chapman J.A."/>
            <person name="Shapiro H."/>
            <person name="Aerts A."/>
            <person name="Otillar R.P."/>
            <person name="Terry A.Y."/>
            <person name="Boore J.L."/>
            <person name="Grigoriev I.V."/>
            <person name="Lindberg D.R."/>
            <person name="Seaver E.C."/>
            <person name="Weisblat D.A."/>
            <person name="Putnam N.H."/>
            <person name="Rokhsar D.S."/>
        </authorList>
    </citation>
    <scope>NUCLEOTIDE SEQUENCE [LARGE SCALE GENOMIC DNA]</scope>
</reference>
<proteinExistence type="predicted"/>
<accession>V3ZKF2</accession>
<keyword evidence="2" id="KW-1185">Reference proteome</keyword>
<dbReference type="HOGENOM" id="CLU_049085_5_0_1"/>
<dbReference type="EMBL" id="KB203854">
    <property type="protein sequence ID" value="ESO82850.1"/>
    <property type="molecule type" value="Genomic_DNA"/>
</dbReference>
<protein>
    <submittedName>
        <fullName evidence="1">Uncharacterized protein</fullName>
    </submittedName>
</protein>
<gene>
    <name evidence="1" type="ORF">LOTGIDRAFT_155886</name>
</gene>
<sequence>MADWNYIIKRNRQYIKSKDKVKSQVEKNKLEQIGLTENLQTLFKPILKSQEDIKKKLEATPKQQIQELPQIEYPIEVGEIIIRTLDDIKHYFSNPDPTLPKTIKPTTDQDGLILNVRL</sequence>
<dbReference type="CTD" id="20236869"/>
<evidence type="ECO:0000313" key="1">
    <source>
        <dbReference type="EMBL" id="ESO82850.1"/>
    </source>
</evidence>
<dbReference type="RefSeq" id="XP_009066641.1">
    <property type="nucleotide sequence ID" value="XM_009068393.1"/>
</dbReference>
<dbReference type="KEGG" id="lgi:LOTGIDRAFT_155886"/>
<organism evidence="1 2">
    <name type="scientific">Lottia gigantea</name>
    <name type="common">Giant owl limpet</name>
    <dbReference type="NCBI Taxonomy" id="225164"/>
    <lineage>
        <taxon>Eukaryota</taxon>
        <taxon>Metazoa</taxon>
        <taxon>Spiralia</taxon>
        <taxon>Lophotrochozoa</taxon>
        <taxon>Mollusca</taxon>
        <taxon>Gastropoda</taxon>
        <taxon>Patellogastropoda</taxon>
        <taxon>Lottioidea</taxon>
        <taxon>Lottiidae</taxon>
        <taxon>Lottia</taxon>
    </lineage>
</organism>
<dbReference type="Proteomes" id="UP000030746">
    <property type="component" value="Unassembled WGS sequence"/>
</dbReference>
<dbReference type="GeneID" id="20236869"/>
<evidence type="ECO:0000313" key="2">
    <source>
        <dbReference type="Proteomes" id="UP000030746"/>
    </source>
</evidence>
<name>V3ZKF2_LOTGI</name>